<evidence type="ECO:0000313" key="2">
    <source>
        <dbReference type="RefSeq" id="XP_031573598.1"/>
    </source>
</evidence>
<dbReference type="InterPro" id="IPR008042">
    <property type="entry name" value="Retrotrans_Pao"/>
</dbReference>
<keyword evidence="1" id="KW-1185">Reference proteome</keyword>
<dbReference type="OrthoDB" id="5985737at2759"/>
<name>A0A6P8J6U0_ACTTE</name>
<dbReference type="PANTHER" id="PTHR22955:SF67">
    <property type="entry name" value="ASPARTIC PUTATIVE DOMAIN-CONTAINING PROTEIN-RELATED"/>
    <property type="match status" value="1"/>
</dbReference>
<gene>
    <name evidence="2" type="primary">LOC116307470</name>
</gene>
<evidence type="ECO:0000313" key="1">
    <source>
        <dbReference type="Proteomes" id="UP000515163"/>
    </source>
</evidence>
<accession>A0A6P8J6U0</accession>
<dbReference type="GeneID" id="116307470"/>
<dbReference type="Proteomes" id="UP000515163">
    <property type="component" value="Unplaced"/>
</dbReference>
<protein>
    <submittedName>
        <fullName evidence="2">Uncharacterized protein LOC116307470</fullName>
    </submittedName>
</protein>
<dbReference type="RefSeq" id="XP_031573598.1">
    <property type="nucleotide sequence ID" value="XM_031717738.1"/>
</dbReference>
<proteinExistence type="predicted"/>
<organism evidence="1 2">
    <name type="scientific">Actinia tenebrosa</name>
    <name type="common">Australian red waratah sea anemone</name>
    <dbReference type="NCBI Taxonomy" id="6105"/>
    <lineage>
        <taxon>Eukaryota</taxon>
        <taxon>Metazoa</taxon>
        <taxon>Cnidaria</taxon>
        <taxon>Anthozoa</taxon>
        <taxon>Hexacorallia</taxon>
        <taxon>Actiniaria</taxon>
        <taxon>Actiniidae</taxon>
        <taxon>Actinia</taxon>
    </lineage>
</organism>
<dbReference type="InParanoid" id="A0A6P8J6U0"/>
<sequence length="417" mass="48238">MNSEREPDTYVIQRVSFGDKPAGTIATAALRKTAEMAATEYPQAAKTIIKNTYMDDIINSAGNKEETKSLTTDIEKEEGGFQVKYWTLSREFNQDYDTQTLPNERDSSTEKVLGVVWGLIKDQFYFRVRLNSSPKKKKLRSEPDLSVEQSPENVPEPLTKRMILSQVNGIYDQLGLAEKFKSEWLQIFRHLFDMENISFNRYIKPSNAVGEPSLVIFSDGSQEAYGACAYVRWEMPENTFESELLMSKNRLTPVKKMSIDRIELRGAVLNKRLKAFIEKESRYHFVEFYHPVDSQIVQAMIQKESYGFNVFAGTRIGEIQEKTEPSDWYWMDGELNIADWLTLGKKPDELDIGSVWQKGPEFLKLPTLMQKTTQLQEALKVLSSEDIEKAEQFWIRDAQKQLKQNMSDEFKTHMPYN</sequence>
<dbReference type="AlphaFoldDB" id="A0A6P8J6U0"/>
<dbReference type="PANTHER" id="PTHR22955">
    <property type="entry name" value="RETROTRANSPOSON"/>
    <property type="match status" value="1"/>
</dbReference>
<dbReference type="KEGG" id="aten:116307470"/>
<dbReference type="Pfam" id="PF05380">
    <property type="entry name" value="Peptidase_A17"/>
    <property type="match status" value="1"/>
</dbReference>
<reference evidence="2" key="1">
    <citation type="submission" date="2025-08" db="UniProtKB">
        <authorList>
            <consortium name="RefSeq"/>
        </authorList>
    </citation>
    <scope>IDENTIFICATION</scope>
    <source>
        <tissue evidence="2">Tentacle</tissue>
    </source>
</reference>